<dbReference type="WBParaSite" id="PSAMB.scaffold1235size33974.g11871.t1">
    <property type="protein sequence ID" value="PSAMB.scaffold1235size33974.g11871.t1"/>
    <property type="gene ID" value="PSAMB.scaffold1235size33974.g11871"/>
</dbReference>
<organism evidence="5 7">
    <name type="scientific">Plectus sambesii</name>
    <dbReference type="NCBI Taxonomy" id="2011161"/>
    <lineage>
        <taxon>Eukaryota</taxon>
        <taxon>Metazoa</taxon>
        <taxon>Ecdysozoa</taxon>
        <taxon>Nematoda</taxon>
        <taxon>Chromadorea</taxon>
        <taxon>Plectida</taxon>
        <taxon>Plectina</taxon>
        <taxon>Plectoidea</taxon>
        <taxon>Plectidae</taxon>
        <taxon>Plectus</taxon>
    </lineage>
</organism>
<dbReference type="Pfam" id="PF16366">
    <property type="entry name" value="CEBP_ZZ"/>
    <property type="match status" value="1"/>
</dbReference>
<feature type="region of interest" description="Disordered" evidence="3">
    <location>
        <begin position="1"/>
        <end position="28"/>
    </location>
</feature>
<dbReference type="GO" id="GO:0045202">
    <property type="term" value="C:synapse"/>
    <property type="evidence" value="ECO:0007669"/>
    <property type="project" value="TreeGrafter"/>
</dbReference>
<dbReference type="CDD" id="cd19757">
    <property type="entry name" value="Bbox1"/>
    <property type="match status" value="1"/>
</dbReference>
<evidence type="ECO:0000313" key="7">
    <source>
        <dbReference type="WBParaSite" id="PSAMB.scaffold5528size11482.g26789.t1"/>
    </source>
</evidence>
<dbReference type="FunFam" id="3.30.70.330:FF:000054">
    <property type="entry name" value="Cytoplasmic polyadenylation element-binding protein 1"/>
    <property type="match status" value="1"/>
</dbReference>
<dbReference type="PANTHER" id="PTHR12566">
    <property type="entry name" value="CYTOPLASMIC POLYADENYLATION ELEMENT BINDING PROTEIN CPEB"/>
    <property type="match status" value="1"/>
</dbReference>
<name>A0A914X0K9_9BILA</name>
<dbReference type="InterPro" id="IPR038446">
    <property type="entry name" value="CEBP_ZZ_sf"/>
</dbReference>
<dbReference type="InterPro" id="IPR035979">
    <property type="entry name" value="RBD_domain_sf"/>
</dbReference>
<dbReference type="GO" id="GO:2000766">
    <property type="term" value="P:negative regulation of cytoplasmic translation"/>
    <property type="evidence" value="ECO:0007669"/>
    <property type="project" value="TreeGrafter"/>
</dbReference>
<dbReference type="WBParaSite" id="PSAMB.scaffold5528size11482.g26789.t1">
    <property type="protein sequence ID" value="PSAMB.scaffold5528size11482.g26789.t1"/>
    <property type="gene ID" value="PSAMB.scaffold5528size11482.g26789"/>
</dbReference>
<reference evidence="6 7" key="1">
    <citation type="submission" date="2022-11" db="UniProtKB">
        <authorList>
            <consortium name="WormBaseParasite"/>
        </authorList>
    </citation>
    <scope>IDENTIFICATION</scope>
</reference>
<dbReference type="GO" id="GO:0005634">
    <property type="term" value="C:nucleus"/>
    <property type="evidence" value="ECO:0007669"/>
    <property type="project" value="TreeGrafter"/>
</dbReference>
<evidence type="ECO:0000313" key="5">
    <source>
        <dbReference type="Proteomes" id="UP000887566"/>
    </source>
</evidence>
<dbReference type="GO" id="GO:0043022">
    <property type="term" value="F:ribosome binding"/>
    <property type="evidence" value="ECO:0007669"/>
    <property type="project" value="TreeGrafter"/>
</dbReference>
<dbReference type="CDD" id="cd12725">
    <property type="entry name" value="RRM2_CPEB1"/>
    <property type="match status" value="1"/>
</dbReference>
<dbReference type="GO" id="GO:0008135">
    <property type="term" value="F:translation factor activity, RNA binding"/>
    <property type="evidence" value="ECO:0007669"/>
    <property type="project" value="TreeGrafter"/>
</dbReference>
<evidence type="ECO:0000256" key="3">
    <source>
        <dbReference type="SAM" id="MobiDB-lite"/>
    </source>
</evidence>
<feature type="region of interest" description="Disordered" evidence="3">
    <location>
        <begin position="64"/>
        <end position="94"/>
    </location>
</feature>
<feature type="compositionally biased region" description="Low complexity" evidence="3">
    <location>
        <begin position="70"/>
        <end position="85"/>
    </location>
</feature>
<dbReference type="GO" id="GO:0043005">
    <property type="term" value="C:neuron projection"/>
    <property type="evidence" value="ECO:0007669"/>
    <property type="project" value="TreeGrafter"/>
</dbReference>
<dbReference type="PROSITE" id="PS50102">
    <property type="entry name" value="RRM"/>
    <property type="match status" value="1"/>
</dbReference>
<dbReference type="InterPro" id="IPR032296">
    <property type="entry name" value="CEBP_ZZ"/>
</dbReference>
<evidence type="ECO:0000256" key="2">
    <source>
        <dbReference type="PROSITE-ProRule" id="PRU00176"/>
    </source>
</evidence>
<proteinExistence type="predicted"/>
<dbReference type="PANTHER" id="PTHR12566:SF9">
    <property type="entry name" value="CYTOPLASMIC POLYADENYLATION ELEMENT-BINDING PROTEIN 1"/>
    <property type="match status" value="1"/>
</dbReference>
<dbReference type="SUPFAM" id="SSF54928">
    <property type="entry name" value="RNA-binding domain, RBD"/>
    <property type="match status" value="1"/>
</dbReference>
<feature type="compositionally biased region" description="Basic and acidic residues" evidence="3">
    <location>
        <begin position="1"/>
        <end position="18"/>
    </location>
</feature>
<accession>A0A914X0K9</accession>
<feature type="domain" description="RRM" evidence="4">
    <location>
        <begin position="332"/>
        <end position="413"/>
    </location>
</feature>
<dbReference type="SMART" id="SM00360">
    <property type="entry name" value="RRM"/>
    <property type="match status" value="2"/>
</dbReference>
<protein>
    <submittedName>
        <fullName evidence="6 7">RRM domain-containing protein</fullName>
    </submittedName>
</protein>
<dbReference type="Proteomes" id="UP000887566">
    <property type="component" value="Unplaced"/>
</dbReference>
<dbReference type="AlphaFoldDB" id="A0A914X0K9"/>
<feature type="compositionally biased region" description="Polar residues" evidence="3">
    <location>
        <begin position="497"/>
        <end position="507"/>
    </location>
</feature>
<dbReference type="GO" id="GO:0000900">
    <property type="term" value="F:mRNA regulatory element binding translation repressor activity"/>
    <property type="evidence" value="ECO:0007669"/>
    <property type="project" value="TreeGrafter"/>
</dbReference>
<dbReference type="InterPro" id="IPR034819">
    <property type="entry name" value="CPEB"/>
</dbReference>
<evidence type="ECO:0000259" key="4">
    <source>
        <dbReference type="PROSITE" id="PS50102"/>
    </source>
</evidence>
<dbReference type="Gene3D" id="3.30.70.330">
    <property type="match status" value="2"/>
</dbReference>
<feature type="region of interest" description="Disordered" evidence="3">
    <location>
        <begin position="454"/>
        <end position="507"/>
    </location>
</feature>
<dbReference type="GO" id="GO:0003730">
    <property type="term" value="F:mRNA 3'-UTR binding"/>
    <property type="evidence" value="ECO:0007669"/>
    <property type="project" value="InterPro"/>
</dbReference>
<dbReference type="Pfam" id="PF16367">
    <property type="entry name" value="RRM_7"/>
    <property type="match status" value="1"/>
</dbReference>
<evidence type="ECO:0000256" key="1">
    <source>
        <dbReference type="ARBA" id="ARBA00022884"/>
    </source>
</evidence>
<dbReference type="InterPro" id="IPR012677">
    <property type="entry name" value="Nucleotide-bd_a/b_plait_sf"/>
</dbReference>
<dbReference type="InterPro" id="IPR034977">
    <property type="entry name" value="CPEB1_RRM1"/>
</dbReference>
<dbReference type="Gene3D" id="4.10.640.40">
    <property type="entry name" value="Cytoplasmic polyadenylation element-binding protein, ZZ domain"/>
    <property type="match status" value="1"/>
</dbReference>
<evidence type="ECO:0000313" key="6">
    <source>
        <dbReference type="WBParaSite" id="PSAMB.scaffold1235size33974.g11871.t1"/>
    </source>
</evidence>
<keyword evidence="1 2" id="KW-0694">RNA-binding</keyword>
<dbReference type="GO" id="GO:0005737">
    <property type="term" value="C:cytoplasm"/>
    <property type="evidence" value="ECO:0007669"/>
    <property type="project" value="TreeGrafter"/>
</dbReference>
<feature type="compositionally biased region" description="Basic residues" evidence="3">
    <location>
        <begin position="455"/>
        <end position="464"/>
    </location>
</feature>
<dbReference type="FunFam" id="3.30.70.330:FF:000677">
    <property type="entry name" value="Cytoplasmic polyadenylation element-binding protein 3"/>
    <property type="match status" value="1"/>
</dbReference>
<dbReference type="InterPro" id="IPR000504">
    <property type="entry name" value="RRM_dom"/>
</dbReference>
<feature type="compositionally biased region" description="Low complexity" evidence="3">
    <location>
        <begin position="466"/>
        <end position="485"/>
    </location>
</feature>
<sequence>MADHDVEVDRMAAGKDIVDDQDDGGWPARAILGMSHHQQQCSTPPPQTPSNTDMWTTLMQQHSMSPWNLSQNSSPGQQNESQQQQLTPTKQSSIDDPAVSQLHELMTRMALHQSLPPTPTSPLWNPTVLNPMQQQQAGLMMHLMASGYAAHYAQMAATAAMQNQLTDPFAFERFNRIHRYGPQHQPFSGSPYVWSGELPPRNYTNPVFSCKIFVGGVPWDITESALLTAFKPYGSCRVEWPGKEARYARSVIRPVPRGKVTGYVYMIFEQEKSVRALLGDCSQEFGSGGEWYFKLTARRMRTKEIRQVQVIPWVISDAAFVKQPSHRLDPKKTVFVGALHGMITSEVLFKIMDDLFGHVVFAGIDTDKYKYPIGSGRVTFSNQRSYFKAIESAFVEIKTAKFNKKVQIDPFLEDSPCSVCETASGPYFCRDMSCFRYFCRPCWQSQHSIADNFRSHKPLMRNTRRPQPGSDGEPESPGSSGGQDELVGGPMSPAFQFPSTVSGQSSS</sequence>
<keyword evidence="5" id="KW-1185">Reference proteome</keyword>
<dbReference type="CDD" id="cd12723">
    <property type="entry name" value="RRM1_CPEB1"/>
    <property type="match status" value="1"/>
</dbReference>